<feature type="region of interest" description="Disordered" evidence="1">
    <location>
        <begin position="281"/>
        <end position="307"/>
    </location>
</feature>
<reference evidence="2 3" key="1">
    <citation type="submission" date="2017-08" db="EMBL/GenBank/DDBJ databases">
        <title>Acidophilic green algal genome provides insights into adaptation to an acidic environment.</title>
        <authorList>
            <person name="Hirooka S."/>
            <person name="Hirose Y."/>
            <person name="Kanesaki Y."/>
            <person name="Higuchi S."/>
            <person name="Fujiwara T."/>
            <person name="Onuma R."/>
            <person name="Era A."/>
            <person name="Ohbayashi R."/>
            <person name="Uzuka A."/>
            <person name="Nozaki H."/>
            <person name="Yoshikawa H."/>
            <person name="Miyagishima S.Y."/>
        </authorList>
    </citation>
    <scope>NUCLEOTIDE SEQUENCE [LARGE SCALE GENOMIC DNA]</scope>
    <source>
        <strain evidence="2 3">NIES-2499</strain>
    </source>
</reference>
<protein>
    <submittedName>
        <fullName evidence="2">Uncharacterized protein</fullName>
    </submittedName>
</protein>
<feature type="compositionally biased region" description="Low complexity" evidence="1">
    <location>
        <begin position="90"/>
        <end position="100"/>
    </location>
</feature>
<accession>A0A250XIV0</accession>
<feature type="region of interest" description="Disordered" evidence="1">
    <location>
        <begin position="20"/>
        <end position="48"/>
    </location>
</feature>
<proteinExistence type="predicted"/>
<sequence length="594" mass="61470">MVPVDMTTNVKLGVLSTAYSGTQSSENTGSRSKISAATRPLSFPAGSTTSFNSQPFDIIQRERSDLSARILEAKSTLERLQSLKIAQESLASPTTSAAASHNVVSQGRGIKDSSEFSMHLPGSTMSIPTSKGSSSPAPAPTSAPSARSIQDAIQEAQAVIARLREIKSGGLGVLGEAATPSCSSSAAASRPSSIEAASQLSFQTTSSALTPSAYTNPKGLVFSRVTPSPPALDELPSPSAPPSLTRMQSLRGISQDVSGGGGRMLGTDDISIVLSTSTSADPLYDSSSSSPAPITSRPPAFGSLRRSVSRRGDTFDIKAYLNGDSSPAAVPRSVSLNGGPLNKIGNSSSGQRPPLLSVISETAVVESSSWRGMEGLGGLGAMDFPPLRGGGGALLRSTSVRVNSSTLTWQSSQTPSMPPAAKEQLTIAEPPPASTPLPGGRWGRTLLRSMSASTHRCRSVPSDVDLWRPPSSNGSRGLSSTIKEQDEEDVIVACESNGEPSSPPVTDCIDASEEAKHSIISTASLTRQTSSNSHQLPQHAAAAAAAAAAPPTAEIFFSVPIPSDNQVEAIGRSSLKGLTVHPTVKWRPRRPQAL</sequence>
<organism evidence="2 3">
    <name type="scientific">Chlamydomonas eustigma</name>
    <dbReference type="NCBI Taxonomy" id="1157962"/>
    <lineage>
        <taxon>Eukaryota</taxon>
        <taxon>Viridiplantae</taxon>
        <taxon>Chlorophyta</taxon>
        <taxon>core chlorophytes</taxon>
        <taxon>Chlorophyceae</taxon>
        <taxon>CS clade</taxon>
        <taxon>Chlamydomonadales</taxon>
        <taxon>Chlamydomonadaceae</taxon>
        <taxon>Chlamydomonas</taxon>
    </lineage>
</organism>
<comment type="caution">
    <text evidence="2">The sequence shown here is derived from an EMBL/GenBank/DDBJ whole genome shotgun (WGS) entry which is preliminary data.</text>
</comment>
<feature type="region of interest" description="Disordered" evidence="1">
    <location>
        <begin position="90"/>
        <end position="149"/>
    </location>
</feature>
<feature type="compositionally biased region" description="Polar residues" evidence="1">
    <location>
        <begin position="470"/>
        <end position="482"/>
    </location>
</feature>
<feature type="compositionally biased region" description="Polar residues" evidence="1">
    <location>
        <begin position="20"/>
        <end position="35"/>
    </location>
</feature>
<feature type="region of interest" description="Disordered" evidence="1">
    <location>
        <begin position="461"/>
        <end position="485"/>
    </location>
</feature>
<evidence type="ECO:0000313" key="3">
    <source>
        <dbReference type="Proteomes" id="UP000232323"/>
    </source>
</evidence>
<evidence type="ECO:0000256" key="1">
    <source>
        <dbReference type="SAM" id="MobiDB-lite"/>
    </source>
</evidence>
<feature type="compositionally biased region" description="Low complexity" evidence="1">
    <location>
        <begin position="133"/>
        <end position="148"/>
    </location>
</feature>
<name>A0A250XIV0_9CHLO</name>
<keyword evidence="3" id="KW-1185">Reference proteome</keyword>
<dbReference type="EMBL" id="BEGY01000089">
    <property type="protein sequence ID" value="GAX82946.1"/>
    <property type="molecule type" value="Genomic_DNA"/>
</dbReference>
<feature type="compositionally biased region" description="Polar residues" evidence="1">
    <location>
        <begin position="123"/>
        <end position="132"/>
    </location>
</feature>
<dbReference type="AlphaFoldDB" id="A0A250XIV0"/>
<feature type="region of interest" description="Disordered" evidence="1">
    <location>
        <begin position="225"/>
        <end position="246"/>
    </location>
</feature>
<dbReference type="Proteomes" id="UP000232323">
    <property type="component" value="Unassembled WGS sequence"/>
</dbReference>
<feature type="compositionally biased region" description="Low complexity" evidence="1">
    <location>
        <begin position="281"/>
        <end position="299"/>
    </location>
</feature>
<gene>
    <name evidence="2" type="ORF">CEUSTIGMA_g10373.t1</name>
</gene>
<evidence type="ECO:0000313" key="2">
    <source>
        <dbReference type="EMBL" id="GAX82946.1"/>
    </source>
</evidence>